<dbReference type="OrthoDB" id="2716151at2"/>
<dbReference type="EMBL" id="MBTG01000012">
    <property type="protein sequence ID" value="OPH57585.1"/>
    <property type="molecule type" value="Genomic_DNA"/>
</dbReference>
<evidence type="ECO:0008006" key="3">
    <source>
        <dbReference type="Google" id="ProtNLM"/>
    </source>
</evidence>
<evidence type="ECO:0000313" key="1">
    <source>
        <dbReference type="EMBL" id="OPH57585.1"/>
    </source>
</evidence>
<accession>A0A1V4HJV7</accession>
<sequence>MMIFNLYIGKLVHIELLGDRDKMGYLIDAGSDIIVIYMDKKYVYLPITHIKNIELNTEDNANQDAPPDPISQTGHINFVGVLHNAVDRFVEIYLSDHQTLHGYVKYIAQDYLVFYSALYPKLYIPIIHIKWISPYESHQTPYSMNQKNWTTDTADSSLDTLPPTFGQVLKGLEGEMICLDAGLHASQIGLLEKMNDSFIELVTADENKLHFNVQHIRNCISFVK</sequence>
<protein>
    <recommendedName>
        <fullName evidence="3">DUF2642 domain-containing protein</fullName>
    </recommendedName>
</protein>
<dbReference type="STRING" id="1469647.BC351_03415"/>
<name>A0A1V4HJV7_9BACL</name>
<organism evidence="1 2">
    <name type="scientific">Paenibacillus ferrarius</name>
    <dbReference type="NCBI Taxonomy" id="1469647"/>
    <lineage>
        <taxon>Bacteria</taxon>
        <taxon>Bacillati</taxon>
        <taxon>Bacillota</taxon>
        <taxon>Bacilli</taxon>
        <taxon>Bacillales</taxon>
        <taxon>Paenibacillaceae</taxon>
        <taxon>Paenibacillus</taxon>
    </lineage>
</organism>
<evidence type="ECO:0000313" key="2">
    <source>
        <dbReference type="Proteomes" id="UP000190626"/>
    </source>
</evidence>
<dbReference type="AlphaFoldDB" id="A0A1V4HJV7"/>
<comment type="caution">
    <text evidence="1">The sequence shown here is derived from an EMBL/GenBank/DDBJ whole genome shotgun (WGS) entry which is preliminary data.</text>
</comment>
<dbReference type="RefSeq" id="WP_079412930.1">
    <property type="nucleotide sequence ID" value="NZ_MBTG01000012.1"/>
</dbReference>
<dbReference type="Proteomes" id="UP000190626">
    <property type="component" value="Unassembled WGS sequence"/>
</dbReference>
<gene>
    <name evidence="1" type="ORF">BC351_03415</name>
</gene>
<proteinExistence type="predicted"/>
<keyword evidence="2" id="KW-1185">Reference proteome</keyword>
<reference evidence="2" key="1">
    <citation type="submission" date="2016-07" db="EMBL/GenBank/DDBJ databases">
        <authorList>
            <person name="Florea S."/>
            <person name="Webb J.S."/>
            <person name="Jaromczyk J."/>
            <person name="Schardl C.L."/>
        </authorList>
    </citation>
    <scope>NUCLEOTIDE SEQUENCE [LARGE SCALE GENOMIC DNA]</scope>
    <source>
        <strain evidence="2">CY1</strain>
    </source>
</reference>